<feature type="transmembrane region" description="Helical" evidence="1">
    <location>
        <begin position="112"/>
        <end position="131"/>
    </location>
</feature>
<feature type="transmembrane region" description="Helical" evidence="1">
    <location>
        <begin position="177"/>
        <end position="197"/>
    </location>
</feature>
<feature type="transmembrane region" description="Helical" evidence="1">
    <location>
        <begin position="84"/>
        <end position="106"/>
    </location>
</feature>
<feature type="transmembrane region" description="Helical" evidence="1">
    <location>
        <begin position="143"/>
        <end position="165"/>
    </location>
</feature>
<evidence type="ECO:0000313" key="2">
    <source>
        <dbReference type="EMBL" id="GIE26220.1"/>
    </source>
</evidence>
<name>A0ABQ4A5U0_9ACTN</name>
<comment type="caution">
    <text evidence="2">The sequence shown here is derived from an EMBL/GenBank/DDBJ whole genome shotgun (WGS) entry which is preliminary data.</text>
</comment>
<keyword evidence="1" id="KW-0812">Transmembrane</keyword>
<evidence type="ECO:0000313" key="3">
    <source>
        <dbReference type="Proteomes" id="UP000603200"/>
    </source>
</evidence>
<dbReference type="EMBL" id="BOMN01000139">
    <property type="protein sequence ID" value="GIE26220.1"/>
    <property type="molecule type" value="Genomic_DNA"/>
</dbReference>
<feature type="transmembrane region" description="Helical" evidence="1">
    <location>
        <begin position="614"/>
        <end position="634"/>
    </location>
</feature>
<feature type="transmembrane region" description="Helical" evidence="1">
    <location>
        <begin position="582"/>
        <end position="602"/>
    </location>
</feature>
<dbReference type="RefSeq" id="WP_203843125.1">
    <property type="nucleotide sequence ID" value="NZ_BAAATV010000018.1"/>
</dbReference>
<evidence type="ECO:0000256" key="1">
    <source>
        <dbReference type="SAM" id="Phobius"/>
    </source>
</evidence>
<feature type="transmembrane region" description="Helical" evidence="1">
    <location>
        <begin position="249"/>
        <end position="270"/>
    </location>
</feature>
<feature type="transmembrane region" description="Helical" evidence="1">
    <location>
        <begin position="337"/>
        <end position="354"/>
    </location>
</feature>
<protein>
    <recommendedName>
        <fullName evidence="4">Membrane protein DUF2206</fullName>
    </recommendedName>
</protein>
<proteinExistence type="predicted"/>
<gene>
    <name evidence="2" type="ORF">Ahu01nite_093220</name>
</gene>
<evidence type="ECO:0008006" key="4">
    <source>
        <dbReference type="Google" id="ProtNLM"/>
    </source>
</evidence>
<organism evidence="2 3">
    <name type="scientific">Winogradskya humida</name>
    <dbReference type="NCBI Taxonomy" id="113566"/>
    <lineage>
        <taxon>Bacteria</taxon>
        <taxon>Bacillati</taxon>
        <taxon>Actinomycetota</taxon>
        <taxon>Actinomycetes</taxon>
        <taxon>Micromonosporales</taxon>
        <taxon>Micromonosporaceae</taxon>
        <taxon>Winogradskya</taxon>
    </lineage>
</organism>
<sequence length="766" mass="80189">MTVLNYLPDLPVAPPLSPARLPVRDRRLTIAALLALLLLNAIVLADVLAPLRAVVGLPVACVVPGALVLRLLRNTHRRGADWLLHAVALSLAGLFVIAGALGVLPGLEINPVGALVALDLLIAALALADLLTKIPSRDNTDPLVRPTAAATITTTLGVAAVVLVVTGAHHLNAGGSSALTAAGLAVAACALAAAIVAGRRRNTGVAATGVYLVALAVLLATSLRGIGVTGHDIKIEYRVLLDTLDGGSWYPGGTFVGYNSCLSITVLPAFLARLLGLAAVDVFRVCFQLLFALVPVGVYLLARRRFPGGWAVAAAGLFIAFPGFVNDMPMLNRQEIALIFFVVLTGTLLDAHAPRRQRQALFVIGATGLTVSHYTSTYVAATVLLIAWALRRLRKRGRTRFGRPALVLVVLAVSWAVASNSASTFGTGLYTAAAAVVDRATVSADAARYSLIGGEKPVSDAEALARYVTAIRANVPDAPPVAAACTPVLIPGDHLPPTDAGTAIARAGVTPEQLNATSRGAAVLLFEGGAVLGCALLWWRRRRTGTETLAQLTAAGLVLLAVSVVAPQLTDSYGLLRLYQQFLVLLAPLVLLGPAVAARLLLGRVTGTQRAHRVTAAFAAATSVACLLTISGLIPQLVGGYVPQLNLNNAGPYYRAYYADDGDLREAAWIGRHLAPDTWLVTDSRDTANLRSMTHLYPQEGLAPGTTPAEAYVGLRVGADPDRAVAAAVVGERVLRYTFPIRCVSAGRPLVRQTPVYRVYGPVIRP</sequence>
<feature type="transmembrane region" description="Helical" evidence="1">
    <location>
        <begin position="401"/>
        <end position="418"/>
    </location>
</feature>
<feature type="transmembrane region" description="Helical" evidence="1">
    <location>
        <begin position="551"/>
        <end position="570"/>
    </location>
</feature>
<keyword evidence="1" id="KW-1133">Transmembrane helix</keyword>
<feature type="transmembrane region" description="Helical" evidence="1">
    <location>
        <begin position="308"/>
        <end position="325"/>
    </location>
</feature>
<feature type="transmembrane region" description="Helical" evidence="1">
    <location>
        <begin position="209"/>
        <end position="229"/>
    </location>
</feature>
<feature type="transmembrane region" description="Helical" evidence="1">
    <location>
        <begin position="51"/>
        <end position="72"/>
    </location>
</feature>
<accession>A0ABQ4A5U0</accession>
<keyword evidence="1" id="KW-0472">Membrane</keyword>
<keyword evidence="3" id="KW-1185">Reference proteome</keyword>
<feature type="transmembrane region" description="Helical" evidence="1">
    <location>
        <begin position="360"/>
        <end position="389"/>
    </location>
</feature>
<feature type="transmembrane region" description="Helical" evidence="1">
    <location>
        <begin position="520"/>
        <end position="539"/>
    </location>
</feature>
<feature type="transmembrane region" description="Helical" evidence="1">
    <location>
        <begin position="282"/>
        <end position="302"/>
    </location>
</feature>
<reference evidence="2 3" key="1">
    <citation type="submission" date="2021-01" db="EMBL/GenBank/DDBJ databases">
        <title>Whole genome shotgun sequence of Actinoplanes humidus NBRC 14915.</title>
        <authorList>
            <person name="Komaki H."/>
            <person name="Tamura T."/>
        </authorList>
    </citation>
    <scope>NUCLEOTIDE SEQUENCE [LARGE SCALE GENOMIC DNA]</scope>
    <source>
        <strain evidence="2 3">NBRC 14915</strain>
    </source>
</reference>
<feature type="transmembrane region" description="Helical" evidence="1">
    <location>
        <begin position="28"/>
        <end position="45"/>
    </location>
</feature>
<dbReference type="Proteomes" id="UP000603200">
    <property type="component" value="Unassembled WGS sequence"/>
</dbReference>